<feature type="domain" description="HTH araC/xylS-type" evidence="4">
    <location>
        <begin position="213"/>
        <end position="309"/>
    </location>
</feature>
<keyword evidence="6" id="KW-1185">Reference proteome</keyword>
<evidence type="ECO:0000259" key="4">
    <source>
        <dbReference type="PROSITE" id="PS01124"/>
    </source>
</evidence>
<dbReference type="InterPro" id="IPR020449">
    <property type="entry name" value="Tscrpt_reg_AraC-type_HTH"/>
</dbReference>
<gene>
    <name evidence="5" type="ORF">GCM10007977_011270</name>
</gene>
<accession>A0A917T6Z5</accession>
<dbReference type="InterPro" id="IPR032783">
    <property type="entry name" value="AraC_lig"/>
</dbReference>
<sequence>MPLPPAGDPLGEALHLLHLTGTLYCRAECTAPWGVDIPRLDGVMTLQVVTAGEAWLDVDGEAPRLLRQGSMSLVPRGTPHRLRSSPDARADPLFELPVEKVSERYEILRHGGGGARTHITYGVMEVDHVAARRLVGQLPTVLYLDAWEADDAGWLSSTLRFIAREAAELRPGGETMITRLADILVIQAIRTWLDSAPDARQGWLAALRDDQVGRALRSIHRAPDRDWSVQSLAREAGMSRSAFSARFTDLVGEPAMRYLTEWRLQLARAHLNRSAEPLSAVARRFGYASEAAFSRAFKREFGVSPGSVR</sequence>
<dbReference type="InterPro" id="IPR018062">
    <property type="entry name" value="HTH_AraC-typ_CS"/>
</dbReference>
<dbReference type="Gene3D" id="1.10.10.60">
    <property type="entry name" value="Homeodomain-like"/>
    <property type="match status" value="1"/>
</dbReference>
<evidence type="ECO:0000256" key="2">
    <source>
        <dbReference type="ARBA" id="ARBA00023125"/>
    </source>
</evidence>
<keyword evidence="1" id="KW-0805">Transcription regulation</keyword>
<dbReference type="GO" id="GO:0043565">
    <property type="term" value="F:sequence-specific DNA binding"/>
    <property type="evidence" value="ECO:0007669"/>
    <property type="project" value="InterPro"/>
</dbReference>
<dbReference type="EMBL" id="BMPI01000004">
    <property type="protein sequence ID" value="GGM11861.1"/>
    <property type="molecule type" value="Genomic_DNA"/>
</dbReference>
<dbReference type="PROSITE" id="PS01124">
    <property type="entry name" value="HTH_ARAC_FAMILY_2"/>
    <property type="match status" value="1"/>
</dbReference>
<dbReference type="InterPro" id="IPR018060">
    <property type="entry name" value="HTH_AraC"/>
</dbReference>
<dbReference type="Pfam" id="PF12833">
    <property type="entry name" value="HTH_18"/>
    <property type="match status" value="1"/>
</dbReference>
<keyword evidence="3" id="KW-0804">Transcription</keyword>
<protein>
    <submittedName>
        <fullName evidence="5">AraC family transcriptional regulator</fullName>
    </submittedName>
</protein>
<dbReference type="SMART" id="SM00342">
    <property type="entry name" value="HTH_ARAC"/>
    <property type="match status" value="1"/>
</dbReference>
<dbReference type="InterPro" id="IPR014710">
    <property type="entry name" value="RmlC-like_jellyroll"/>
</dbReference>
<dbReference type="Pfam" id="PF12852">
    <property type="entry name" value="Cupin_6"/>
    <property type="match status" value="1"/>
</dbReference>
<name>A0A917T6Z5_9ACTN</name>
<dbReference type="Gene3D" id="2.60.120.10">
    <property type="entry name" value="Jelly Rolls"/>
    <property type="match status" value="1"/>
</dbReference>
<dbReference type="SUPFAM" id="SSF51182">
    <property type="entry name" value="RmlC-like cupins"/>
    <property type="match status" value="1"/>
</dbReference>
<evidence type="ECO:0000313" key="6">
    <source>
        <dbReference type="Proteomes" id="UP000642070"/>
    </source>
</evidence>
<dbReference type="InterPro" id="IPR009057">
    <property type="entry name" value="Homeodomain-like_sf"/>
</dbReference>
<proteinExistence type="predicted"/>
<reference evidence="5" key="1">
    <citation type="journal article" date="2014" name="Int. J. Syst. Evol. Microbiol.">
        <title>Complete genome sequence of Corynebacterium casei LMG S-19264T (=DSM 44701T), isolated from a smear-ripened cheese.</title>
        <authorList>
            <consortium name="US DOE Joint Genome Institute (JGI-PGF)"/>
            <person name="Walter F."/>
            <person name="Albersmeier A."/>
            <person name="Kalinowski J."/>
            <person name="Ruckert C."/>
        </authorList>
    </citation>
    <scope>NUCLEOTIDE SEQUENCE</scope>
    <source>
        <strain evidence="5">JCM 19831</strain>
    </source>
</reference>
<evidence type="ECO:0000256" key="1">
    <source>
        <dbReference type="ARBA" id="ARBA00023015"/>
    </source>
</evidence>
<organism evidence="5 6">
    <name type="scientific">Dactylosporangium sucinum</name>
    <dbReference type="NCBI Taxonomy" id="1424081"/>
    <lineage>
        <taxon>Bacteria</taxon>
        <taxon>Bacillati</taxon>
        <taxon>Actinomycetota</taxon>
        <taxon>Actinomycetes</taxon>
        <taxon>Micromonosporales</taxon>
        <taxon>Micromonosporaceae</taxon>
        <taxon>Dactylosporangium</taxon>
    </lineage>
</organism>
<dbReference type="AlphaFoldDB" id="A0A917T6Z5"/>
<dbReference type="PANTHER" id="PTHR46796:SF7">
    <property type="entry name" value="ARAC FAMILY TRANSCRIPTIONAL REGULATOR"/>
    <property type="match status" value="1"/>
</dbReference>
<evidence type="ECO:0000313" key="5">
    <source>
        <dbReference type="EMBL" id="GGM11861.1"/>
    </source>
</evidence>
<dbReference type="PANTHER" id="PTHR46796">
    <property type="entry name" value="HTH-TYPE TRANSCRIPTIONAL ACTIVATOR RHAS-RELATED"/>
    <property type="match status" value="1"/>
</dbReference>
<keyword evidence="2" id="KW-0238">DNA-binding</keyword>
<dbReference type="InterPro" id="IPR050204">
    <property type="entry name" value="AraC_XylS_family_regulators"/>
</dbReference>
<dbReference type="SUPFAM" id="SSF46689">
    <property type="entry name" value="Homeodomain-like"/>
    <property type="match status" value="2"/>
</dbReference>
<dbReference type="PROSITE" id="PS00041">
    <property type="entry name" value="HTH_ARAC_FAMILY_1"/>
    <property type="match status" value="1"/>
</dbReference>
<dbReference type="PRINTS" id="PR00032">
    <property type="entry name" value="HTHARAC"/>
</dbReference>
<evidence type="ECO:0000256" key="3">
    <source>
        <dbReference type="ARBA" id="ARBA00023163"/>
    </source>
</evidence>
<dbReference type="Proteomes" id="UP000642070">
    <property type="component" value="Unassembled WGS sequence"/>
</dbReference>
<dbReference type="GO" id="GO:0003700">
    <property type="term" value="F:DNA-binding transcription factor activity"/>
    <property type="evidence" value="ECO:0007669"/>
    <property type="project" value="InterPro"/>
</dbReference>
<dbReference type="InterPro" id="IPR011051">
    <property type="entry name" value="RmlC_Cupin_sf"/>
</dbReference>
<comment type="caution">
    <text evidence="5">The sequence shown here is derived from an EMBL/GenBank/DDBJ whole genome shotgun (WGS) entry which is preliminary data.</text>
</comment>
<reference evidence="5" key="2">
    <citation type="submission" date="2020-09" db="EMBL/GenBank/DDBJ databases">
        <authorList>
            <person name="Sun Q."/>
            <person name="Ohkuma M."/>
        </authorList>
    </citation>
    <scope>NUCLEOTIDE SEQUENCE</scope>
    <source>
        <strain evidence="5">JCM 19831</strain>
    </source>
</reference>